<gene>
    <name evidence="1" type="ORF">GTGU_01791</name>
</gene>
<evidence type="ECO:0000313" key="1">
    <source>
        <dbReference type="EMBL" id="KFC07411.1"/>
    </source>
</evidence>
<dbReference type="EMBL" id="JMTB01000062">
    <property type="protein sequence ID" value="KFC07411.1"/>
    <property type="molecule type" value="Genomic_DNA"/>
</dbReference>
<evidence type="ECO:0000313" key="2">
    <source>
        <dbReference type="Proteomes" id="UP000028630"/>
    </source>
</evidence>
<sequence>MEDHPHKLSESEVSALASLLKKLAGDVFVYMSEVSHQLENSK</sequence>
<accession>A0A085AB16</accession>
<keyword evidence="2" id="KW-1185">Reference proteome</keyword>
<comment type="caution">
    <text evidence="1">The sequence shown here is derived from an EMBL/GenBank/DDBJ whole genome shotgun (WGS) entry which is preliminary data.</text>
</comment>
<organism evidence="1 2">
    <name type="scientific">Trabulsiella guamensis ATCC 49490</name>
    <dbReference type="NCBI Taxonomy" id="1005994"/>
    <lineage>
        <taxon>Bacteria</taxon>
        <taxon>Pseudomonadati</taxon>
        <taxon>Pseudomonadota</taxon>
        <taxon>Gammaproteobacteria</taxon>
        <taxon>Enterobacterales</taxon>
        <taxon>Enterobacteriaceae</taxon>
        <taxon>Trabulsiella</taxon>
    </lineage>
</organism>
<proteinExistence type="predicted"/>
<dbReference type="AlphaFoldDB" id="A0A085AB16"/>
<protein>
    <submittedName>
        <fullName evidence="1">Uncharacterized protein</fullName>
    </submittedName>
</protein>
<reference evidence="2" key="1">
    <citation type="submission" date="2014-05" db="EMBL/GenBank/DDBJ databases">
        <title>ATOL: Assembling a taxonomically balanced genome-scale reconstruction of the evolutionary history of the Enterobacteriaceae.</title>
        <authorList>
            <person name="Plunkett G. III"/>
            <person name="Neeno-Eckwall E.C."/>
            <person name="Glasner J.D."/>
            <person name="Perna N.T."/>
        </authorList>
    </citation>
    <scope>NUCLEOTIDE SEQUENCE [LARGE SCALE GENOMIC DNA]</scope>
    <source>
        <strain evidence="2">ATCC 49490</strain>
    </source>
</reference>
<dbReference type="Proteomes" id="UP000028630">
    <property type="component" value="Unassembled WGS sequence"/>
</dbReference>
<name>A0A085AB16_9ENTR</name>